<name>A0A0H2RDV5_9AGAM</name>
<reference evidence="1 2" key="1">
    <citation type="submission" date="2015-04" db="EMBL/GenBank/DDBJ databases">
        <title>Complete genome sequence of Schizopora paradoxa KUC8140, a cosmopolitan wood degrader in East Asia.</title>
        <authorList>
            <consortium name="DOE Joint Genome Institute"/>
            <person name="Min B."/>
            <person name="Park H."/>
            <person name="Jang Y."/>
            <person name="Kim J.-J."/>
            <person name="Kim K.H."/>
            <person name="Pangilinan J."/>
            <person name="Lipzen A."/>
            <person name="Riley R."/>
            <person name="Grigoriev I.V."/>
            <person name="Spatafora J.W."/>
            <person name="Choi I.-G."/>
        </authorList>
    </citation>
    <scope>NUCLEOTIDE SEQUENCE [LARGE SCALE GENOMIC DNA]</scope>
    <source>
        <strain evidence="1 2">KUC8140</strain>
    </source>
</reference>
<evidence type="ECO:0000313" key="1">
    <source>
        <dbReference type="EMBL" id="KLO07718.1"/>
    </source>
</evidence>
<keyword evidence="2" id="KW-1185">Reference proteome</keyword>
<sequence>MPNLSRLELRNVVPMGPLHCGNVTSFSFGVLHFGDREDMSLGAFRGLLQSMPRIQNLQVTMVNVSETFGDALTAPPTLPDLVSFELEARGSTTISVLKRIMELVNTKEVTRLALRLFPYEPSNEENEKRFDDWLLAVFVDRSSTVHDENIPFVKLEEFSLEVQRVRGNRKAFHRMFCAMPNVQTVSLNLPRENVLFLKDTMKKEGAFRRLRFLQIKLPEACPDDFTAQLVYLNDFFRDGRCEELERLEIEFRRLKYAAPSKARLFKILGEKLRWIEY</sequence>
<organism evidence="1 2">
    <name type="scientific">Schizopora paradoxa</name>
    <dbReference type="NCBI Taxonomy" id="27342"/>
    <lineage>
        <taxon>Eukaryota</taxon>
        <taxon>Fungi</taxon>
        <taxon>Dikarya</taxon>
        <taxon>Basidiomycota</taxon>
        <taxon>Agaricomycotina</taxon>
        <taxon>Agaricomycetes</taxon>
        <taxon>Hymenochaetales</taxon>
        <taxon>Schizoporaceae</taxon>
        <taxon>Schizopora</taxon>
    </lineage>
</organism>
<dbReference type="AlphaFoldDB" id="A0A0H2RDV5"/>
<dbReference type="Proteomes" id="UP000053477">
    <property type="component" value="Unassembled WGS sequence"/>
</dbReference>
<dbReference type="InParanoid" id="A0A0H2RDV5"/>
<evidence type="ECO:0008006" key="3">
    <source>
        <dbReference type="Google" id="ProtNLM"/>
    </source>
</evidence>
<evidence type="ECO:0000313" key="2">
    <source>
        <dbReference type="Proteomes" id="UP000053477"/>
    </source>
</evidence>
<accession>A0A0H2RDV5</accession>
<dbReference type="EMBL" id="KQ086124">
    <property type="protein sequence ID" value="KLO07718.1"/>
    <property type="molecule type" value="Genomic_DNA"/>
</dbReference>
<gene>
    <name evidence="1" type="ORF">SCHPADRAFT_636596</name>
</gene>
<proteinExistence type="predicted"/>
<protein>
    <recommendedName>
        <fullName evidence="3">F-box domain-containing protein</fullName>
    </recommendedName>
</protein>